<dbReference type="WBParaSite" id="PSAMB.scaffold818size40898.g9085.t1">
    <property type="protein sequence ID" value="PSAMB.scaffold818size40898.g9085.t1"/>
    <property type="gene ID" value="PSAMB.scaffold818size40898.g9085"/>
</dbReference>
<keyword evidence="1" id="KW-1133">Transmembrane helix</keyword>
<name>A0A914XI66_9BILA</name>
<protein>
    <submittedName>
        <fullName evidence="3">Uncharacterized protein</fullName>
    </submittedName>
</protein>
<proteinExistence type="predicted"/>
<evidence type="ECO:0000256" key="1">
    <source>
        <dbReference type="SAM" id="Phobius"/>
    </source>
</evidence>
<keyword evidence="1" id="KW-0472">Membrane</keyword>
<evidence type="ECO:0000313" key="2">
    <source>
        <dbReference type="Proteomes" id="UP000887566"/>
    </source>
</evidence>
<sequence>MFPSAPYDCLAIPMSRLLLRYNASSIDDRQESLSGRLRYILVPVDALDNVLNFGIIVAFLSMITLVALAAYCIPVCCVNCDCCEAGQVESHRRKRSLLPRASSV</sequence>
<keyword evidence="2" id="KW-1185">Reference proteome</keyword>
<accession>A0A914XI66</accession>
<organism evidence="2 3">
    <name type="scientific">Plectus sambesii</name>
    <dbReference type="NCBI Taxonomy" id="2011161"/>
    <lineage>
        <taxon>Eukaryota</taxon>
        <taxon>Metazoa</taxon>
        <taxon>Ecdysozoa</taxon>
        <taxon>Nematoda</taxon>
        <taxon>Chromadorea</taxon>
        <taxon>Plectida</taxon>
        <taxon>Plectina</taxon>
        <taxon>Plectoidea</taxon>
        <taxon>Plectidae</taxon>
        <taxon>Plectus</taxon>
    </lineage>
</organism>
<reference evidence="3" key="1">
    <citation type="submission" date="2022-11" db="UniProtKB">
        <authorList>
            <consortium name="WormBaseParasite"/>
        </authorList>
    </citation>
    <scope>IDENTIFICATION</scope>
</reference>
<evidence type="ECO:0000313" key="3">
    <source>
        <dbReference type="WBParaSite" id="PSAMB.scaffold818size40898.g9085.t1"/>
    </source>
</evidence>
<dbReference type="Proteomes" id="UP000887566">
    <property type="component" value="Unplaced"/>
</dbReference>
<feature type="transmembrane region" description="Helical" evidence="1">
    <location>
        <begin position="50"/>
        <end position="71"/>
    </location>
</feature>
<dbReference type="AlphaFoldDB" id="A0A914XI66"/>
<keyword evidence="1" id="KW-0812">Transmembrane</keyword>